<protein>
    <submittedName>
        <fullName evidence="2">Uncharacterized protein</fullName>
    </submittedName>
</protein>
<reference evidence="2" key="2">
    <citation type="submission" date="2018-05" db="EMBL/GenBank/DDBJ databases">
        <title>OpunRS2 (Oryza punctata Reference Sequence Version 2).</title>
        <authorList>
            <person name="Zhang J."/>
            <person name="Kudrna D."/>
            <person name="Lee S."/>
            <person name="Talag J."/>
            <person name="Welchert J."/>
            <person name="Wing R.A."/>
        </authorList>
    </citation>
    <scope>NUCLEOTIDE SEQUENCE [LARGE SCALE GENOMIC DNA]</scope>
</reference>
<dbReference type="Proteomes" id="UP000026962">
    <property type="component" value="Chromosome 4"/>
</dbReference>
<feature type="region of interest" description="Disordered" evidence="1">
    <location>
        <begin position="40"/>
        <end position="62"/>
    </location>
</feature>
<proteinExistence type="predicted"/>
<keyword evidence="3" id="KW-1185">Reference proteome</keyword>
<evidence type="ECO:0000313" key="3">
    <source>
        <dbReference type="Proteomes" id="UP000026962"/>
    </source>
</evidence>
<evidence type="ECO:0000313" key="2">
    <source>
        <dbReference type="EnsemblPlants" id="OPUNC04G23940.1"/>
    </source>
</evidence>
<reference evidence="2" key="1">
    <citation type="submission" date="2015-04" db="UniProtKB">
        <authorList>
            <consortium name="EnsemblPlants"/>
        </authorList>
    </citation>
    <scope>IDENTIFICATION</scope>
</reference>
<sequence>MEGFWYSGHAQCTFGLITHSNARLQRLLLPIIIEHASTPSSFGSPLHRPPRAAVSPPVFYLH</sequence>
<name>A0A0E0KVM9_ORYPU</name>
<dbReference type="Gramene" id="OPUNC04G23940.1">
    <property type="protein sequence ID" value="OPUNC04G23940.1"/>
    <property type="gene ID" value="OPUNC04G23940"/>
</dbReference>
<dbReference type="HOGENOM" id="CLU_2908076_0_0_1"/>
<organism evidence="2">
    <name type="scientific">Oryza punctata</name>
    <name type="common">Red rice</name>
    <dbReference type="NCBI Taxonomy" id="4537"/>
    <lineage>
        <taxon>Eukaryota</taxon>
        <taxon>Viridiplantae</taxon>
        <taxon>Streptophyta</taxon>
        <taxon>Embryophyta</taxon>
        <taxon>Tracheophyta</taxon>
        <taxon>Spermatophyta</taxon>
        <taxon>Magnoliopsida</taxon>
        <taxon>Liliopsida</taxon>
        <taxon>Poales</taxon>
        <taxon>Poaceae</taxon>
        <taxon>BOP clade</taxon>
        <taxon>Oryzoideae</taxon>
        <taxon>Oryzeae</taxon>
        <taxon>Oryzinae</taxon>
        <taxon>Oryza</taxon>
    </lineage>
</organism>
<dbReference type="AlphaFoldDB" id="A0A0E0KVM9"/>
<dbReference type="EnsemblPlants" id="OPUNC04G23940.1">
    <property type="protein sequence ID" value="OPUNC04G23940.1"/>
    <property type="gene ID" value="OPUNC04G23940"/>
</dbReference>
<evidence type="ECO:0000256" key="1">
    <source>
        <dbReference type="SAM" id="MobiDB-lite"/>
    </source>
</evidence>
<accession>A0A0E0KVM9</accession>